<feature type="signal peptide" evidence="1">
    <location>
        <begin position="1"/>
        <end position="20"/>
    </location>
</feature>
<feature type="domain" description="DUF4097" evidence="2">
    <location>
        <begin position="126"/>
        <end position="253"/>
    </location>
</feature>
<gene>
    <name evidence="3" type="ORF">J0X19_15035</name>
</gene>
<proteinExistence type="predicted"/>
<evidence type="ECO:0000313" key="4">
    <source>
        <dbReference type="Proteomes" id="UP000664144"/>
    </source>
</evidence>
<dbReference type="EMBL" id="JAFLQZ010000010">
    <property type="protein sequence ID" value="MBO0359275.1"/>
    <property type="molecule type" value="Genomic_DNA"/>
</dbReference>
<comment type="caution">
    <text evidence="3">The sequence shown here is derived from an EMBL/GenBank/DDBJ whole genome shotgun (WGS) entry which is preliminary data.</text>
</comment>
<dbReference type="Pfam" id="PF13349">
    <property type="entry name" value="DUF4097"/>
    <property type="match status" value="1"/>
</dbReference>
<organism evidence="3 4">
    <name type="scientific">Hymenobacter telluris</name>
    <dbReference type="NCBI Taxonomy" id="2816474"/>
    <lineage>
        <taxon>Bacteria</taxon>
        <taxon>Pseudomonadati</taxon>
        <taxon>Bacteroidota</taxon>
        <taxon>Cytophagia</taxon>
        <taxon>Cytophagales</taxon>
        <taxon>Hymenobacteraceae</taxon>
        <taxon>Hymenobacter</taxon>
    </lineage>
</organism>
<feature type="chain" id="PRO_5036852234" evidence="1">
    <location>
        <begin position="21"/>
        <end position="257"/>
    </location>
</feature>
<sequence>MKKPFLTFLTLLTVSLSLQAQEFKTKFPNRQDRKVVVEMQGSDVTVEGYDGDELIIRGNGFEAPPKMAQGLRAVYNTAEDNTQIGLAVTPGAGNSLRIVKASRKEATYTIRVPRRTAVVFTETNWGSGDLLIRDLEGSIEANLKSGDMKLLNVSGPVVANSVSGDVVVRFTGMRSEPSSISVVSGDLDVSMPPASKVNLTLRSISGEIYTDFDLNLSKGADNMNRIGGQTVNGNINGGGPAVSLKTISGDIFVRKAK</sequence>
<dbReference type="Proteomes" id="UP000664144">
    <property type="component" value="Unassembled WGS sequence"/>
</dbReference>
<evidence type="ECO:0000313" key="3">
    <source>
        <dbReference type="EMBL" id="MBO0359275.1"/>
    </source>
</evidence>
<dbReference type="RefSeq" id="WP_206985202.1">
    <property type="nucleotide sequence ID" value="NZ_JAFLQZ010000010.1"/>
</dbReference>
<dbReference type="AlphaFoldDB" id="A0A939JDC9"/>
<protein>
    <submittedName>
        <fullName evidence="3">DUF4097 family beta strand repeat protein</fullName>
    </submittedName>
</protein>
<reference evidence="3" key="1">
    <citation type="submission" date="2021-03" db="EMBL/GenBank/DDBJ databases">
        <authorList>
            <person name="Kim M.K."/>
        </authorList>
    </citation>
    <scope>NUCLEOTIDE SEQUENCE</scope>
    <source>
        <strain evidence="3">BT186</strain>
    </source>
</reference>
<dbReference type="InterPro" id="IPR025164">
    <property type="entry name" value="Toastrack_DUF4097"/>
</dbReference>
<keyword evidence="4" id="KW-1185">Reference proteome</keyword>
<accession>A0A939JDC9</accession>
<evidence type="ECO:0000256" key="1">
    <source>
        <dbReference type="SAM" id="SignalP"/>
    </source>
</evidence>
<name>A0A939JDC9_9BACT</name>
<evidence type="ECO:0000259" key="2">
    <source>
        <dbReference type="Pfam" id="PF13349"/>
    </source>
</evidence>
<keyword evidence="1" id="KW-0732">Signal</keyword>